<protein>
    <recommendedName>
        <fullName evidence="2">VanZ-like domain-containing protein</fullName>
    </recommendedName>
</protein>
<dbReference type="Pfam" id="PF04892">
    <property type="entry name" value="VanZ"/>
    <property type="match status" value="1"/>
</dbReference>
<evidence type="ECO:0000256" key="1">
    <source>
        <dbReference type="SAM" id="Phobius"/>
    </source>
</evidence>
<comment type="caution">
    <text evidence="3">The sequence shown here is derived from an EMBL/GenBank/DDBJ whole genome shotgun (WGS) entry which is preliminary data.</text>
</comment>
<keyword evidence="1" id="KW-1133">Transmembrane helix</keyword>
<dbReference type="EMBL" id="WTVM01000124">
    <property type="protein sequence ID" value="NMG04481.1"/>
    <property type="molecule type" value="Genomic_DNA"/>
</dbReference>
<feature type="transmembrane region" description="Helical" evidence="1">
    <location>
        <begin position="62"/>
        <end position="79"/>
    </location>
</feature>
<sequence length="140" mass="15381">MSHHASSNCWPCLTKAPRVRRNEPVTPTVLRLAFVAALVASFALALLPSPDLPAEVDHADKIAHFIAYFGLGALGLFVWPRHALPVCVLLLTHGALVELAQSLTDYRQGDIWDWLADAAGVAAALAVHQLLRYWKRNPRT</sequence>
<feature type="domain" description="VanZ-like" evidence="2">
    <location>
        <begin position="56"/>
        <end position="130"/>
    </location>
</feature>
<proteinExistence type="predicted"/>
<name>A0A972F918_9RHOO</name>
<dbReference type="InterPro" id="IPR006976">
    <property type="entry name" value="VanZ-like"/>
</dbReference>
<dbReference type="Proteomes" id="UP000599523">
    <property type="component" value="Unassembled WGS sequence"/>
</dbReference>
<dbReference type="AlphaFoldDB" id="A0A972F918"/>
<evidence type="ECO:0000259" key="2">
    <source>
        <dbReference type="Pfam" id="PF04892"/>
    </source>
</evidence>
<reference evidence="3" key="1">
    <citation type="submission" date="2019-12" db="EMBL/GenBank/DDBJ databases">
        <title>Comparative genomics gives insights into the taxonomy of the Azoarcus-Aromatoleum group and reveals separate origins of nif in the plant-associated Azoarcus and non-plant-associated Aromatoleum sub-groups.</title>
        <authorList>
            <person name="Lafos M."/>
            <person name="Maluk M."/>
            <person name="Batista M."/>
            <person name="Junghare M."/>
            <person name="Carmona M."/>
            <person name="Faoro H."/>
            <person name="Cruz L.M."/>
            <person name="Battistoni F."/>
            <person name="De Souza E."/>
            <person name="Pedrosa F."/>
            <person name="Chen W.-M."/>
            <person name="Poole P.S."/>
            <person name="Dixon R.A."/>
            <person name="James E.K."/>
        </authorList>
    </citation>
    <scope>NUCLEOTIDE SEQUENCE</scope>
    <source>
        <strain evidence="3">NSC3</strain>
    </source>
</reference>
<keyword evidence="1" id="KW-0472">Membrane</keyword>
<organism evidence="3 4">
    <name type="scientific">Azoarcus taiwanensis</name>
    <dbReference type="NCBI Taxonomy" id="666964"/>
    <lineage>
        <taxon>Bacteria</taxon>
        <taxon>Pseudomonadati</taxon>
        <taxon>Pseudomonadota</taxon>
        <taxon>Betaproteobacteria</taxon>
        <taxon>Rhodocyclales</taxon>
        <taxon>Zoogloeaceae</taxon>
        <taxon>Azoarcus</taxon>
    </lineage>
</organism>
<gene>
    <name evidence="3" type="ORF">GPA21_16105</name>
</gene>
<feature type="transmembrane region" description="Helical" evidence="1">
    <location>
        <begin position="28"/>
        <end position="47"/>
    </location>
</feature>
<dbReference type="PANTHER" id="PTHR28008">
    <property type="entry name" value="DOMAIN PROTEIN, PUTATIVE (AFU_ORTHOLOGUE AFUA_3G10980)-RELATED"/>
    <property type="match status" value="1"/>
</dbReference>
<evidence type="ECO:0000313" key="4">
    <source>
        <dbReference type="Proteomes" id="UP000599523"/>
    </source>
</evidence>
<keyword evidence="4" id="KW-1185">Reference proteome</keyword>
<accession>A0A972F918</accession>
<keyword evidence="1" id="KW-0812">Transmembrane</keyword>
<dbReference type="NCBIfam" id="NF037970">
    <property type="entry name" value="vanZ_1"/>
    <property type="match status" value="1"/>
</dbReference>
<dbReference type="PANTHER" id="PTHR28008:SF1">
    <property type="entry name" value="DOMAIN PROTEIN, PUTATIVE (AFU_ORTHOLOGUE AFUA_3G10980)-RELATED"/>
    <property type="match status" value="1"/>
</dbReference>
<evidence type="ECO:0000313" key="3">
    <source>
        <dbReference type="EMBL" id="NMG04481.1"/>
    </source>
</evidence>